<dbReference type="Proteomes" id="UP000661607">
    <property type="component" value="Unassembled WGS sequence"/>
</dbReference>
<keyword evidence="2" id="KW-1185">Reference proteome</keyword>
<organism evidence="1 2">
    <name type="scientific">Nonomuraea africana</name>
    <dbReference type="NCBI Taxonomy" id="46171"/>
    <lineage>
        <taxon>Bacteria</taxon>
        <taxon>Bacillati</taxon>
        <taxon>Actinomycetota</taxon>
        <taxon>Actinomycetes</taxon>
        <taxon>Streptosporangiales</taxon>
        <taxon>Streptosporangiaceae</taxon>
        <taxon>Nonomuraea</taxon>
    </lineage>
</organism>
<evidence type="ECO:0000313" key="2">
    <source>
        <dbReference type="Proteomes" id="UP000661607"/>
    </source>
</evidence>
<dbReference type="RefSeq" id="WP_192776773.1">
    <property type="nucleotide sequence ID" value="NZ_BAAASY010000030.1"/>
</dbReference>
<name>A0ABR9KIT0_9ACTN</name>
<sequence>MIEKPTRLASSLGMGSRSTRAELLRQLAKGLHVSAQALYAQAGLIEGRESRSDVLAAIQADITITERQRQMLIDIYTSFRNQGAVSSYC</sequence>
<evidence type="ECO:0000313" key="1">
    <source>
        <dbReference type="EMBL" id="MBE1561936.1"/>
    </source>
</evidence>
<comment type="caution">
    <text evidence="1">The sequence shown here is derived from an EMBL/GenBank/DDBJ whole genome shotgun (WGS) entry which is preliminary data.</text>
</comment>
<protein>
    <submittedName>
        <fullName evidence="1">Uncharacterized protein</fullName>
    </submittedName>
</protein>
<accession>A0ABR9KIT0</accession>
<gene>
    <name evidence="1" type="ORF">H4W81_004715</name>
</gene>
<dbReference type="EMBL" id="JADBEF010000001">
    <property type="protein sequence ID" value="MBE1561936.1"/>
    <property type="molecule type" value="Genomic_DNA"/>
</dbReference>
<reference evidence="1 2" key="1">
    <citation type="submission" date="2020-10" db="EMBL/GenBank/DDBJ databases">
        <title>Sequencing the genomes of 1000 actinobacteria strains.</title>
        <authorList>
            <person name="Klenk H.-P."/>
        </authorList>
    </citation>
    <scope>NUCLEOTIDE SEQUENCE [LARGE SCALE GENOMIC DNA]</scope>
    <source>
        <strain evidence="1 2">DSM 43748</strain>
    </source>
</reference>
<proteinExistence type="predicted"/>